<feature type="non-terminal residue" evidence="1">
    <location>
        <position position="1"/>
    </location>
</feature>
<name>A0A3G4ZYB5_9VIRU</name>
<dbReference type="EMBL" id="MK072083">
    <property type="protein sequence ID" value="AYV78573.1"/>
    <property type="molecule type" value="Genomic_DNA"/>
</dbReference>
<evidence type="ECO:0000313" key="1">
    <source>
        <dbReference type="EMBL" id="AYV78573.1"/>
    </source>
</evidence>
<protein>
    <submittedName>
        <fullName evidence="1">Uncharacterized protein</fullName>
    </submittedName>
</protein>
<gene>
    <name evidence="1" type="ORF">Edafosvirus18_22</name>
</gene>
<reference evidence="1" key="1">
    <citation type="submission" date="2018-10" db="EMBL/GenBank/DDBJ databases">
        <title>Hidden diversity of soil giant viruses.</title>
        <authorList>
            <person name="Schulz F."/>
            <person name="Alteio L."/>
            <person name="Goudeau D."/>
            <person name="Ryan E.M."/>
            <person name="Malmstrom R.R."/>
            <person name="Blanchard J."/>
            <person name="Woyke T."/>
        </authorList>
    </citation>
    <scope>NUCLEOTIDE SEQUENCE</scope>
    <source>
        <strain evidence="1">EDV1</strain>
    </source>
</reference>
<accession>A0A3G4ZYB5</accession>
<sequence>KGYENIIMIRKFAVIIHKSQNDIMCCFRNNI</sequence>
<proteinExistence type="predicted"/>
<organism evidence="1">
    <name type="scientific">Edafosvirus sp</name>
    <dbReference type="NCBI Taxonomy" id="2487765"/>
    <lineage>
        <taxon>Viruses</taxon>
        <taxon>Varidnaviria</taxon>
        <taxon>Bamfordvirae</taxon>
        <taxon>Nucleocytoviricota</taxon>
        <taxon>Megaviricetes</taxon>
        <taxon>Imitervirales</taxon>
        <taxon>Mimiviridae</taxon>
        <taxon>Klosneuvirinae</taxon>
    </lineage>
</organism>